<dbReference type="Pfam" id="PF18716">
    <property type="entry name" value="VATC"/>
    <property type="match status" value="1"/>
</dbReference>
<reference evidence="6" key="1">
    <citation type="submission" date="2021-05" db="EMBL/GenBank/DDBJ databases">
        <title>The genome of the haptophyte Pavlova lutheri (Diacronema luteri, Pavlovales) - a model for lipid biosynthesis in eukaryotic algae.</title>
        <authorList>
            <person name="Hulatt C.J."/>
            <person name="Posewitz M.C."/>
        </authorList>
    </citation>
    <scope>NUCLEOTIDE SEQUENCE</scope>
    <source>
        <strain evidence="6">NIVA-4/92</strain>
    </source>
</reference>
<evidence type="ECO:0000256" key="1">
    <source>
        <dbReference type="ARBA" id="ARBA00001968"/>
    </source>
</evidence>
<keyword evidence="2" id="KW-0479">Metal-binding</keyword>
<comment type="caution">
    <text evidence="6">The sequence shown here is derived from an EMBL/GenBank/DDBJ whole genome shotgun (WGS) entry which is preliminary data.</text>
</comment>
<organism evidence="6 7">
    <name type="scientific">Diacronema lutheri</name>
    <name type="common">Unicellular marine alga</name>
    <name type="synonym">Monochrysis lutheri</name>
    <dbReference type="NCBI Taxonomy" id="2081491"/>
    <lineage>
        <taxon>Eukaryota</taxon>
        <taxon>Haptista</taxon>
        <taxon>Haptophyta</taxon>
        <taxon>Pavlovophyceae</taxon>
        <taxon>Pavlovales</taxon>
        <taxon>Pavlovaceae</taxon>
        <taxon>Diacronema</taxon>
    </lineage>
</organism>
<keyword evidence="7" id="KW-1185">Reference proteome</keyword>
<evidence type="ECO:0000259" key="5">
    <source>
        <dbReference type="Pfam" id="PF18716"/>
    </source>
</evidence>
<accession>A0A8J5X911</accession>
<evidence type="ECO:0000313" key="7">
    <source>
        <dbReference type="Proteomes" id="UP000751190"/>
    </source>
</evidence>
<dbReference type="PANTHER" id="PTHR10819:SF3">
    <property type="entry name" value="PHOSPHOTRIESTERASE-RELATED PROTEIN"/>
    <property type="match status" value="1"/>
</dbReference>
<protein>
    <recommendedName>
        <fullName evidence="5">Vms1-associating treble clef domain-containing protein</fullName>
    </recommendedName>
</protein>
<dbReference type="AlphaFoldDB" id="A0A8J5X911"/>
<dbReference type="PROSITE" id="PS51347">
    <property type="entry name" value="PHOSPHOTRIESTERASE_2"/>
    <property type="match status" value="1"/>
</dbReference>
<evidence type="ECO:0000256" key="3">
    <source>
        <dbReference type="ARBA" id="ARBA00022801"/>
    </source>
</evidence>
<proteinExistence type="inferred from homology"/>
<dbReference type="EMBL" id="JAGTXO010000014">
    <property type="protein sequence ID" value="KAG8463916.1"/>
    <property type="molecule type" value="Genomic_DNA"/>
</dbReference>
<name>A0A8J5X911_DIALT</name>
<dbReference type="SUPFAM" id="SSF51556">
    <property type="entry name" value="Metallo-dependent hydrolases"/>
    <property type="match status" value="1"/>
</dbReference>
<dbReference type="GO" id="GO:0008270">
    <property type="term" value="F:zinc ion binding"/>
    <property type="evidence" value="ECO:0007669"/>
    <property type="project" value="InterPro"/>
</dbReference>
<comment type="similarity">
    <text evidence="4">Belongs to the metallo-dependent hydrolases superfamily. Phosphotriesterase family.</text>
</comment>
<comment type="cofactor">
    <cofactor evidence="1">
        <name>a divalent metal cation</name>
        <dbReference type="ChEBI" id="CHEBI:60240"/>
    </cofactor>
</comment>
<dbReference type="InterPro" id="IPR041540">
    <property type="entry name" value="VATC"/>
</dbReference>
<dbReference type="InterPro" id="IPR032466">
    <property type="entry name" value="Metal_Hydrolase"/>
</dbReference>
<dbReference type="GO" id="GO:0016787">
    <property type="term" value="F:hydrolase activity"/>
    <property type="evidence" value="ECO:0007669"/>
    <property type="project" value="UniProtKB-KW"/>
</dbReference>
<gene>
    <name evidence="6" type="ORF">KFE25_000084</name>
</gene>
<feature type="domain" description="Vms1-associating treble clef" evidence="5">
    <location>
        <begin position="371"/>
        <end position="421"/>
    </location>
</feature>
<dbReference type="OrthoDB" id="9998343at2759"/>
<evidence type="ECO:0000256" key="4">
    <source>
        <dbReference type="PROSITE-ProRule" id="PRU00679"/>
    </source>
</evidence>
<dbReference type="PANTHER" id="PTHR10819">
    <property type="entry name" value="PHOSPHOTRIESTERASE-RELATED"/>
    <property type="match status" value="1"/>
</dbReference>
<comment type="caution">
    <text evidence="4">Lacks conserved residue(s) required for the propagation of feature annotation.</text>
</comment>
<evidence type="ECO:0000313" key="6">
    <source>
        <dbReference type="EMBL" id="KAG8463916.1"/>
    </source>
</evidence>
<dbReference type="Gene3D" id="3.20.20.140">
    <property type="entry name" value="Metal-dependent hydrolases"/>
    <property type="match status" value="1"/>
</dbReference>
<keyword evidence="3" id="KW-0378">Hydrolase</keyword>
<evidence type="ECO:0000256" key="2">
    <source>
        <dbReference type="ARBA" id="ARBA00022723"/>
    </source>
</evidence>
<dbReference type="Pfam" id="PF02126">
    <property type="entry name" value="PTE"/>
    <property type="match status" value="1"/>
</dbReference>
<dbReference type="Proteomes" id="UP000751190">
    <property type="component" value="Unassembled WGS sequence"/>
</dbReference>
<dbReference type="InterPro" id="IPR001559">
    <property type="entry name" value="Phosphotriesterase"/>
</dbReference>
<sequence>MASLGLGVGGPLSLGLGTVLASEHLVASLRGLSVPSDDVLRCAPLCMANLGAVRHAPLACEANLDLADAAEAQEELRSMEARAPGMCTLVDCTPIGCGRDPVALLQLARNCRRVQVVCSTGYPSEAHGLPGWVRTASDEEIARPMLRELSEGVEESRIRVGAITAAVSAPTPTPLELKLLRAAAIASRRSLAPVFVQLPALEQPADEAVAQTLAELEAAGASPGRVCLVLAGLSLAACARRPDALCAALSRGTFACICGLGMPDVWLPARRDVERGPVRLPHDGEIADTVRALLAAGHGSQLVLSTGVRLRLQRERYGGGGYGHCRDFFAPLLRAGGVDDEALRAMTERNAARLLCWWQPPPPAGRTMVRWTCEWCRASYDGPLHEHDRLPEDQRFLEKLGFRYCATECLAQHRLTGFQPHA</sequence>